<evidence type="ECO:0000313" key="2">
    <source>
        <dbReference type="EMBL" id="SVD92166.1"/>
    </source>
</evidence>
<evidence type="ECO:0000256" key="1">
    <source>
        <dbReference type="SAM" id="MobiDB-lite"/>
    </source>
</evidence>
<protein>
    <submittedName>
        <fullName evidence="2">Uncharacterized protein</fullName>
    </submittedName>
</protein>
<dbReference type="AlphaFoldDB" id="A0A382Z9J6"/>
<name>A0A382Z9J6_9ZZZZ</name>
<accession>A0A382Z9J6</accession>
<reference evidence="2" key="1">
    <citation type="submission" date="2018-05" db="EMBL/GenBank/DDBJ databases">
        <authorList>
            <person name="Lanie J.A."/>
            <person name="Ng W.-L."/>
            <person name="Kazmierczak K.M."/>
            <person name="Andrzejewski T.M."/>
            <person name="Davidsen T.M."/>
            <person name="Wayne K.J."/>
            <person name="Tettelin H."/>
            <person name="Glass J.I."/>
            <person name="Rusch D."/>
            <person name="Podicherti R."/>
            <person name="Tsui H.-C.T."/>
            <person name="Winkler M.E."/>
        </authorList>
    </citation>
    <scope>NUCLEOTIDE SEQUENCE</scope>
</reference>
<proteinExistence type="predicted"/>
<dbReference type="EMBL" id="UINC01182132">
    <property type="protein sequence ID" value="SVD92166.1"/>
    <property type="molecule type" value="Genomic_DNA"/>
</dbReference>
<gene>
    <name evidence="2" type="ORF">METZ01_LOCUS445020</name>
</gene>
<feature type="region of interest" description="Disordered" evidence="1">
    <location>
        <begin position="1"/>
        <end position="27"/>
    </location>
</feature>
<feature type="non-terminal residue" evidence="2">
    <location>
        <position position="1"/>
    </location>
</feature>
<sequence>LSKNTGELDTFEKQKERQRKQAKDTHQNVSLKWDNGAKRWLVRQQENDEILRHTEHLNEISLRTIGIGASLGLVKSWSSKATQEINKLKSLGTRLKTAPDDAERTKLYGEIVSVDAAAFDALRKMLMYSATLNTSGLIGLERTLTKKLTFTKQRRKR</sequence>
<feature type="compositionally biased region" description="Basic and acidic residues" evidence="1">
    <location>
        <begin position="10"/>
        <end position="26"/>
    </location>
</feature>
<organism evidence="2">
    <name type="scientific">marine metagenome</name>
    <dbReference type="NCBI Taxonomy" id="408172"/>
    <lineage>
        <taxon>unclassified sequences</taxon>
        <taxon>metagenomes</taxon>
        <taxon>ecological metagenomes</taxon>
    </lineage>
</organism>